<protein>
    <submittedName>
        <fullName evidence="6">Ribosomal protein L17</fullName>
    </submittedName>
</protein>
<gene>
    <name evidence="6" type="ORF">PFFVO_01127</name>
</gene>
<dbReference type="OrthoDB" id="275000at2759"/>
<evidence type="ECO:0000313" key="7">
    <source>
        <dbReference type="Proteomes" id="UP000030690"/>
    </source>
</evidence>
<evidence type="ECO:0000256" key="1">
    <source>
        <dbReference type="ARBA" id="ARBA00008777"/>
    </source>
</evidence>
<dbReference type="PANTHER" id="PTHR14413:SF16">
    <property type="entry name" value="LARGE RIBOSOMAL SUBUNIT PROTEIN BL17M"/>
    <property type="match status" value="1"/>
</dbReference>
<keyword evidence="5" id="KW-0732">Signal</keyword>
<reference evidence="6 7" key="1">
    <citation type="submission" date="2013-02" db="EMBL/GenBank/DDBJ databases">
        <title>The Genome Annotation of Plasmodium falciparum Vietnam Oak-Knoll (FVO).</title>
        <authorList>
            <consortium name="The Broad Institute Genome Sequencing Platform"/>
            <consortium name="The Broad Institute Genome Sequencing Center for Infectious Disease"/>
            <person name="Neafsey D."/>
            <person name="Hoffman S."/>
            <person name="Volkman S."/>
            <person name="Rosenthal P."/>
            <person name="Walker B."/>
            <person name="Young S.K."/>
            <person name="Zeng Q."/>
            <person name="Gargeya S."/>
            <person name="Fitzgerald M."/>
            <person name="Haas B."/>
            <person name="Abouelleil A."/>
            <person name="Allen A.W."/>
            <person name="Alvarado L."/>
            <person name="Arachchi H.M."/>
            <person name="Berlin A.M."/>
            <person name="Chapman S.B."/>
            <person name="Gainer-Dewar J."/>
            <person name="Goldberg J."/>
            <person name="Griggs A."/>
            <person name="Gujja S."/>
            <person name="Hansen M."/>
            <person name="Howarth C."/>
            <person name="Imamovic A."/>
            <person name="Ireland A."/>
            <person name="Larimer J."/>
            <person name="McCowan C."/>
            <person name="Murphy C."/>
            <person name="Pearson M."/>
            <person name="Poon T.W."/>
            <person name="Priest M."/>
            <person name="Roberts A."/>
            <person name="Saif S."/>
            <person name="Shea T."/>
            <person name="Sisk P."/>
            <person name="Sykes S."/>
            <person name="Wortman J."/>
            <person name="Nusbaum C."/>
            <person name="Birren B."/>
        </authorList>
    </citation>
    <scope>NUCLEOTIDE SEQUENCE [LARGE SCALE GENOMIC DNA]</scope>
    <source>
        <strain evidence="7">Vietnam Oak-Knoll (FVO)</strain>
    </source>
</reference>
<accession>A0A024VAB1</accession>
<dbReference type="InterPro" id="IPR000456">
    <property type="entry name" value="Ribosomal_bL17"/>
</dbReference>
<evidence type="ECO:0000256" key="4">
    <source>
        <dbReference type="RuleBase" id="RU000660"/>
    </source>
</evidence>
<dbReference type="InterPro" id="IPR036373">
    <property type="entry name" value="Ribosomal_bL17_sf"/>
</dbReference>
<dbReference type="NCBIfam" id="TIGR00059">
    <property type="entry name" value="L17"/>
    <property type="match status" value="1"/>
</dbReference>
<dbReference type="EMBL" id="KI925045">
    <property type="protein sequence ID" value="ETW19968.1"/>
    <property type="molecule type" value="Genomic_DNA"/>
</dbReference>
<name>A0A024VAB1_PLAFA</name>
<feature type="chain" id="PRO_5001535967" evidence="5">
    <location>
        <begin position="17"/>
        <end position="166"/>
    </location>
</feature>
<dbReference type="Pfam" id="PF01196">
    <property type="entry name" value="Ribosomal_L17"/>
    <property type="match status" value="1"/>
</dbReference>
<keyword evidence="3 4" id="KW-0687">Ribonucleoprotein</keyword>
<reference evidence="6 7" key="2">
    <citation type="submission" date="2013-02" db="EMBL/GenBank/DDBJ databases">
        <title>The Genome Sequence of Plasmodium falciparum Vietnam Oak-Knoll (FVO).</title>
        <authorList>
            <consortium name="The Broad Institute Genome Sequencing Platform"/>
            <consortium name="The Broad Institute Genome Sequencing Center for Infectious Disease"/>
            <person name="Neafsey D."/>
            <person name="Cheeseman I."/>
            <person name="Volkman S."/>
            <person name="Adams J."/>
            <person name="Walker B."/>
            <person name="Young S.K."/>
            <person name="Zeng Q."/>
            <person name="Gargeya S."/>
            <person name="Fitzgerald M."/>
            <person name="Haas B."/>
            <person name="Abouelleil A."/>
            <person name="Alvarado L."/>
            <person name="Arachchi H.M."/>
            <person name="Berlin A.M."/>
            <person name="Chapman S.B."/>
            <person name="Dewar J."/>
            <person name="Goldberg J."/>
            <person name="Griggs A."/>
            <person name="Gujja S."/>
            <person name="Hansen M."/>
            <person name="Howarth C."/>
            <person name="Imamovic A."/>
            <person name="Larimer J."/>
            <person name="McCowan C."/>
            <person name="Murphy C."/>
            <person name="Neiman D."/>
            <person name="Pearson M."/>
            <person name="Priest M."/>
            <person name="Roberts A."/>
            <person name="Saif S."/>
            <person name="Shea T."/>
            <person name="Sisk P."/>
            <person name="Sykes S."/>
            <person name="Wortman J."/>
            <person name="Nusbaum C."/>
            <person name="Birren B."/>
        </authorList>
    </citation>
    <scope>NUCLEOTIDE SEQUENCE [LARGE SCALE GENOMIC DNA]</scope>
    <source>
        <strain evidence="7">Vietnam Oak-Knoll (FVO)</strain>
    </source>
</reference>
<proteinExistence type="inferred from homology"/>
<dbReference type="SMR" id="A0A024VAB1"/>
<evidence type="ECO:0000256" key="5">
    <source>
        <dbReference type="SAM" id="SignalP"/>
    </source>
</evidence>
<evidence type="ECO:0000313" key="6">
    <source>
        <dbReference type="EMBL" id="ETW19968.1"/>
    </source>
</evidence>
<dbReference type="SUPFAM" id="SSF64263">
    <property type="entry name" value="Prokaryotic ribosomal protein L17"/>
    <property type="match status" value="1"/>
</dbReference>
<dbReference type="Gene3D" id="3.90.1030.10">
    <property type="entry name" value="Ribosomal protein L17"/>
    <property type="match status" value="1"/>
</dbReference>
<keyword evidence="2 4" id="KW-0689">Ribosomal protein</keyword>
<evidence type="ECO:0000256" key="3">
    <source>
        <dbReference type="ARBA" id="ARBA00023274"/>
    </source>
</evidence>
<dbReference type="GO" id="GO:0006412">
    <property type="term" value="P:translation"/>
    <property type="evidence" value="ECO:0007669"/>
    <property type="project" value="InterPro"/>
</dbReference>
<evidence type="ECO:0000256" key="2">
    <source>
        <dbReference type="ARBA" id="ARBA00022980"/>
    </source>
</evidence>
<feature type="signal peptide" evidence="5">
    <location>
        <begin position="1"/>
        <end position="16"/>
    </location>
</feature>
<dbReference type="Proteomes" id="UP000030690">
    <property type="component" value="Unassembled WGS sequence"/>
</dbReference>
<organism evidence="6 7">
    <name type="scientific">Plasmodium falciparum Vietnam Oak-Knoll</name>
    <name type="common">FVO</name>
    <dbReference type="NCBI Taxonomy" id="1036723"/>
    <lineage>
        <taxon>Eukaryota</taxon>
        <taxon>Sar</taxon>
        <taxon>Alveolata</taxon>
        <taxon>Apicomplexa</taxon>
        <taxon>Aconoidasida</taxon>
        <taxon>Haemosporida</taxon>
        <taxon>Plasmodiidae</taxon>
        <taxon>Plasmodium</taxon>
        <taxon>Plasmodium (Laverania)</taxon>
    </lineage>
</organism>
<sequence length="166" mass="19695">MKIWILFFLFCKSVLNFKLKQNVSNIYIMNREPLKYISNKRNTSLLAHTNKNFRKLGRDRAQRRALLRALTTSLLRYGKIVTTEAKAKETRRKVDRIITYAKKHDNNRQYAYRLIANYVYDRELALNVVKQAPVRYKERHGGYTKIKLLPKSRKGDASRMAMLELL</sequence>
<dbReference type="PROSITE" id="PS01167">
    <property type="entry name" value="RIBOSOMAL_L17"/>
    <property type="match status" value="1"/>
</dbReference>
<comment type="similarity">
    <text evidence="1 4">Belongs to the bacterial ribosomal protein bL17 family.</text>
</comment>
<dbReference type="PANTHER" id="PTHR14413">
    <property type="entry name" value="RIBOSOMAL PROTEIN L17"/>
    <property type="match status" value="1"/>
</dbReference>
<dbReference type="GO" id="GO:0015934">
    <property type="term" value="C:large ribosomal subunit"/>
    <property type="evidence" value="ECO:0007669"/>
    <property type="project" value="TreeGrafter"/>
</dbReference>
<dbReference type="AlphaFoldDB" id="A0A024VAB1"/>
<dbReference type="InterPro" id="IPR047859">
    <property type="entry name" value="Ribosomal_bL17_CS"/>
</dbReference>
<dbReference type="GO" id="GO:0003735">
    <property type="term" value="F:structural constituent of ribosome"/>
    <property type="evidence" value="ECO:0007669"/>
    <property type="project" value="InterPro"/>
</dbReference>